<sequence length="820" mass="81381">MKANFVIDMEINQMNQQRPFIRTSIFLALSTLLTVSGDAFSLTIFDIATSGATGATGQNSDGEDGGDASDSVHSIILIDSTNSVTARGGQGGQGGSAGAAIEVVGADGFNGGNGSNGGNAVVRAGVAQGVVLNGNVTVDITADANRGGDGGIASLGNAPTGLTGNGGSGGDGGNASVSVNAQATGDVFINADADAGPGGAAGPFGTMASLSGDGGEASLALYGRSTEGGRVTVFGNARGGSGGSPDDLRTSRPSTASAGDGVSVNLDNAVNGDTSGDLWLTQFATAGRAGDPINGSNGIAGSASSVLTKTTSSSLLILEARASGGRGSIKRLDERSTLGPTTVRSGDGAGATVFVSGSNDAGDVRIEGTAGAGAGGDGLEGSSGGAGADATQTASGFTSGDNQSVTVTGVANASGPGQPWRFAPTENASNTIFDNLSVAGNAISSSTGTAQGNSKVTVTDSARVGTTIRRAGWIYKPQDSTEINGSARSRAIAGNRGREDVSATSIAVGGSHRFNNGAYTDENGGTADAYAQGTGLGDVRSFSHANGGGGDNVRADATSISTGTSGLAEAETRSSSTLSDRTFVTAKATARVAGSRAEGVAASSRAESSVTIGIAQQAVDQTRANGAQAVAFANLFPQQVNADAAIAGNESVQLAFSGLDAIAVGLLGGAYSENGAGVSEIFKSEINFKIDMNGVDNTDVIIGLLDPVVTGEHGFDVLRFSVSIENTRVENIIFRDFIEAEKYFDDNLLNLGLFGDLISSDNILNIALSLDVTESHQDEGFSGNFALGAAGVTTVPVPAAAWLFISGFLGLLSVSRRCAK</sequence>
<gene>
    <name evidence="3" type="ORF">MNBD_GAMMA13-1970</name>
</gene>
<evidence type="ECO:0000313" key="3">
    <source>
        <dbReference type="EMBL" id="VAW81015.1"/>
    </source>
</evidence>
<reference evidence="3" key="1">
    <citation type="submission" date="2018-06" db="EMBL/GenBank/DDBJ databases">
        <authorList>
            <person name="Zhirakovskaya E."/>
        </authorList>
    </citation>
    <scope>NUCLEOTIDE SEQUENCE</scope>
</reference>
<feature type="region of interest" description="Disordered" evidence="1">
    <location>
        <begin position="357"/>
        <end position="402"/>
    </location>
</feature>
<keyword evidence="2" id="KW-1133">Transmembrane helix</keyword>
<dbReference type="AlphaFoldDB" id="A0A3B0YJC2"/>
<proteinExistence type="predicted"/>
<accession>A0A3B0YJC2</accession>
<protein>
    <submittedName>
        <fullName evidence="3">Uncharacterized protein</fullName>
    </submittedName>
</protein>
<organism evidence="3">
    <name type="scientific">hydrothermal vent metagenome</name>
    <dbReference type="NCBI Taxonomy" id="652676"/>
    <lineage>
        <taxon>unclassified sequences</taxon>
        <taxon>metagenomes</taxon>
        <taxon>ecological metagenomes</taxon>
    </lineage>
</organism>
<evidence type="ECO:0000256" key="1">
    <source>
        <dbReference type="SAM" id="MobiDB-lite"/>
    </source>
</evidence>
<name>A0A3B0YJC2_9ZZZZ</name>
<keyword evidence="2" id="KW-0812">Transmembrane</keyword>
<feature type="region of interest" description="Disordered" evidence="1">
    <location>
        <begin position="235"/>
        <end position="261"/>
    </location>
</feature>
<feature type="compositionally biased region" description="Gly residues" evidence="1">
    <location>
        <begin position="370"/>
        <end position="387"/>
    </location>
</feature>
<dbReference type="EMBL" id="UOFK01000244">
    <property type="protein sequence ID" value="VAW81015.1"/>
    <property type="molecule type" value="Genomic_DNA"/>
</dbReference>
<feature type="transmembrane region" description="Helical" evidence="2">
    <location>
        <begin position="785"/>
        <end position="812"/>
    </location>
</feature>
<feature type="region of interest" description="Disordered" evidence="1">
    <location>
        <begin position="331"/>
        <end position="350"/>
    </location>
</feature>
<evidence type="ECO:0000256" key="2">
    <source>
        <dbReference type="SAM" id="Phobius"/>
    </source>
</evidence>
<keyword evidence="2" id="KW-0472">Membrane</keyword>